<organism evidence="9 10">
    <name type="scientific">Brachionus plicatilis</name>
    <name type="common">Marine rotifer</name>
    <name type="synonym">Brachionus muelleri</name>
    <dbReference type="NCBI Taxonomy" id="10195"/>
    <lineage>
        <taxon>Eukaryota</taxon>
        <taxon>Metazoa</taxon>
        <taxon>Spiralia</taxon>
        <taxon>Gnathifera</taxon>
        <taxon>Rotifera</taxon>
        <taxon>Eurotatoria</taxon>
        <taxon>Monogononta</taxon>
        <taxon>Pseudotrocha</taxon>
        <taxon>Ploima</taxon>
        <taxon>Brachionidae</taxon>
        <taxon>Brachionus</taxon>
    </lineage>
</organism>
<proteinExistence type="inferred from homology"/>
<reference evidence="9 10" key="1">
    <citation type="journal article" date="2018" name="Sci. Rep.">
        <title>Genomic signatures of local adaptation to the degree of environmental predictability in rotifers.</title>
        <authorList>
            <person name="Franch-Gras L."/>
            <person name="Hahn C."/>
            <person name="Garcia-Roger E.M."/>
            <person name="Carmona M.J."/>
            <person name="Serra M."/>
            <person name="Gomez A."/>
        </authorList>
    </citation>
    <scope>NUCLEOTIDE SEQUENCE [LARGE SCALE GENOMIC DNA]</scope>
    <source>
        <strain evidence="9">HYR1</strain>
    </source>
</reference>
<dbReference type="EMBL" id="REGN01001324">
    <property type="protein sequence ID" value="RNA35429.1"/>
    <property type="molecule type" value="Genomic_DNA"/>
</dbReference>
<dbReference type="InterPro" id="IPR050756">
    <property type="entry name" value="CSN3"/>
</dbReference>
<protein>
    <recommendedName>
        <fullName evidence="4">COP9 signalosome complex subunit 3</fullName>
    </recommendedName>
</protein>
<dbReference type="InterPro" id="IPR036390">
    <property type="entry name" value="WH_DNA-bd_sf"/>
</dbReference>
<dbReference type="Pfam" id="PF01399">
    <property type="entry name" value="PCI"/>
    <property type="match status" value="1"/>
</dbReference>
<evidence type="ECO:0000256" key="1">
    <source>
        <dbReference type="ARBA" id="ARBA00004123"/>
    </source>
</evidence>
<evidence type="ECO:0000256" key="5">
    <source>
        <dbReference type="ARBA" id="ARBA00022490"/>
    </source>
</evidence>
<keyword evidence="7" id="KW-0539">Nucleus</keyword>
<dbReference type="GO" id="GO:0005737">
    <property type="term" value="C:cytoplasm"/>
    <property type="evidence" value="ECO:0007669"/>
    <property type="project" value="UniProtKB-SubCell"/>
</dbReference>
<dbReference type="SUPFAM" id="SSF46785">
    <property type="entry name" value="Winged helix' DNA-binding domain"/>
    <property type="match status" value="1"/>
</dbReference>
<dbReference type="Proteomes" id="UP000276133">
    <property type="component" value="Unassembled WGS sequence"/>
</dbReference>
<gene>
    <name evidence="9" type="ORF">BpHYR1_013525</name>
</gene>
<dbReference type="GO" id="GO:0008180">
    <property type="term" value="C:COP9 signalosome"/>
    <property type="evidence" value="ECO:0007669"/>
    <property type="project" value="UniProtKB-KW"/>
</dbReference>
<name>A0A3M7SI65_BRAPC</name>
<evidence type="ECO:0000256" key="4">
    <source>
        <dbReference type="ARBA" id="ARBA00014878"/>
    </source>
</evidence>
<dbReference type="Pfam" id="PF22788">
    <property type="entry name" value="COP9_hel_rpt"/>
    <property type="match status" value="1"/>
</dbReference>
<dbReference type="InterPro" id="IPR055089">
    <property type="entry name" value="COP9_N"/>
</dbReference>
<dbReference type="AlphaFoldDB" id="A0A3M7SI65"/>
<evidence type="ECO:0000259" key="8">
    <source>
        <dbReference type="PROSITE" id="PS50250"/>
    </source>
</evidence>
<keyword evidence="5" id="KW-0963">Cytoplasm</keyword>
<dbReference type="InterPro" id="IPR000717">
    <property type="entry name" value="PCI_dom"/>
</dbReference>
<keyword evidence="6" id="KW-0736">Signalosome</keyword>
<dbReference type="SMART" id="SM00088">
    <property type="entry name" value="PINT"/>
    <property type="match status" value="1"/>
</dbReference>
<evidence type="ECO:0000256" key="7">
    <source>
        <dbReference type="ARBA" id="ARBA00023242"/>
    </source>
</evidence>
<dbReference type="OrthoDB" id="29061at2759"/>
<evidence type="ECO:0000256" key="2">
    <source>
        <dbReference type="ARBA" id="ARBA00004496"/>
    </source>
</evidence>
<dbReference type="GO" id="GO:0006511">
    <property type="term" value="P:ubiquitin-dependent protein catabolic process"/>
    <property type="evidence" value="ECO:0007669"/>
    <property type="project" value="TreeGrafter"/>
</dbReference>
<dbReference type="STRING" id="10195.A0A3M7SI65"/>
<dbReference type="PANTHER" id="PTHR10758">
    <property type="entry name" value="26S PROTEASOME NON-ATPASE REGULATORY SUBUNIT 3/COP9 SIGNALOSOME COMPLEX SUBUNIT 3"/>
    <property type="match status" value="1"/>
</dbReference>
<comment type="similarity">
    <text evidence="3">Belongs to the CSN3 family.</text>
</comment>
<sequence>MESLVSTVRSFYQTHQAETSKPLNYQEIISNFNANTTFQNETADNLLNNLVPLFPVPEFTLATITILNNIIGKVQSKVRNLNEIEAVSNLTGINEQKLMSELENCLKNSDHKQIEYSGDMFADLCHFYTNKLIHLNQAKKGLLTINESIRKLQYDSHNAKFNTNQMTTVHSDLLKLSLSSKNFTLALKLMSNEILDIKKTSCSTFDAKYYLSYFYYCGCVSASLKHFEDSLFYFEQVLNVPANALSQIMIDSYKKYVLISLIYKGKVLALPKYTSRKVVNQIKPMCSVYHELASAFIDYELDKLNSLCQKYEEMFERDRNNGLIKQLQNAFYKLNIQKLTKTFITLSLSDIVAKTRLNSTSHAETLILNMIRDGEVFATINQKDGMVSFHDNPEKYDNPSLTNQLTGEIFGCIDMENNIKQMENEISTHPHYIQKCQANAGTGIDEIDQLLQ</sequence>
<evidence type="ECO:0000256" key="3">
    <source>
        <dbReference type="ARBA" id="ARBA00007084"/>
    </source>
</evidence>
<evidence type="ECO:0000256" key="6">
    <source>
        <dbReference type="ARBA" id="ARBA00022790"/>
    </source>
</evidence>
<dbReference type="Gene3D" id="1.25.40.570">
    <property type="match status" value="1"/>
</dbReference>
<evidence type="ECO:0000313" key="9">
    <source>
        <dbReference type="EMBL" id="RNA35429.1"/>
    </source>
</evidence>
<accession>A0A3M7SI65</accession>
<comment type="caution">
    <text evidence="9">The sequence shown here is derived from an EMBL/GenBank/DDBJ whole genome shotgun (WGS) entry which is preliminary data.</text>
</comment>
<dbReference type="PANTHER" id="PTHR10758:SF1">
    <property type="entry name" value="COP9 SIGNALOSOME COMPLEX SUBUNIT 3"/>
    <property type="match status" value="1"/>
</dbReference>
<comment type="subcellular location">
    <subcellularLocation>
        <location evidence="2">Cytoplasm</location>
    </subcellularLocation>
    <subcellularLocation>
        <location evidence="1">Nucleus</location>
    </subcellularLocation>
</comment>
<dbReference type="PROSITE" id="PS50250">
    <property type="entry name" value="PCI"/>
    <property type="match status" value="1"/>
</dbReference>
<evidence type="ECO:0000313" key="10">
    <source>
        <dbReference type="Proteomes" id="UP000276133"/>
    </source>
</evidence>
<keyword evidence="10" id="KW-1185">Reference proteome</keyword>
<feature type="domain" description="PCI" evidence="8">
    <location>
        <begin position="226"/>
        <end position="394"/>
    </location>
</feature>